<dbReference type="InterPro" id="IPR011044">
    <property type="entry name" value="Quino_amine_DH_bsu"/>
</dbReference>
<reference evidence="3" key="2">
    <citation type="submission" date="2014-03" db="EMBL/GenBank/DDBJ databases">
        <title>Candidatus Competibacter-lineage genomes retrieved from metagenomes reveal functional metabolic diversity.</title>
        <authorList>
            <person name="McIlroy S.J."/>
            <person name="Albertsen M."/>
            <person name="Andresen E.K."/>
            <person name="Saunders A.M."/>
            <person name="Kristiansen R."/>
            <person name="Stokholm-Bjerregaard M."/>
            <person name="Nielsen K.L."/>
            <person name="Nielsen P.H."/>
        </authorList>
    </citation>
    <scope>NUCLEOTIDE SEQUENCE</scope>
    <source>
        <strain evidence="3">Run_A_D11</strain>
    </source>
</reference>
<feature type="chain" id="PRO_5004880212" description="PASTA domain-containing protein" evidence="1">
    <location>
        <begin position="29"/>
        <end position="1210"/>
    </location>
</feature>
<evidence type="ECO:0000313" key="4">
    <source>
        <dbReference type="Proteomes" id="UP000035760"/>
    </source>
</evidence>
<dbReference type="Gene3D" id="3.30.10.20">
    <property type="match status" value="10"/>
</dbReference>
<feature type="domain" description="PASTA" evidence="2">
    <location>
        <begin position="251"/>
        <end position="317"/>
    </location>
</feature>
<dbReference type="EMBL" id="CBTJ020000020">
    <property type="protein sequence ID" value="CDI01236.1"/>
    <property type="molecule type" value="Genomic_DNA"/>
</dbReference>
<dbReference type="OrthoDB" id="145213at2"/>
<reference evidence="3" key="1">
    <citation type="submission" date="2013-07" db="EMBL/GenBank/DDBJ databases">
        <authorList>
            <person name="McIlroy S."/>
        </authorList>
    </citation>
    <scope>NUCLEOTIDE SEQUENCE [LARGE SCALE GENOMIC DNA]</scope>
    <source>
        <strain evidence="3">Run_A_D11</strain>
    </source>
</reference>
<dbReference type="Pfam" id="PF13290">
    <property type="entry name" value="CHB_HEX_C_1"/>
    <property type="match status" value="1"/>
</dbReference>
<name>W6M1F8_9GAMM</name>
<dbReference type="AlphaFoldDB" id="W6M1F8"/>
<dbReference type="InterPro" id="IPR019405">
    <property type="entry name" value="Lactonase_7-beta_prop"/>
</dbReference>
<dbReference type="Gene3D" id="2.130.10.10">
    <property type="entry name" value="YVTN repeat-like/Quinoprotein amine dehydrogenase"/>
    <property type="match status" value="2"/>
</dbReference>
<feature type="domain" description="PASTA" evidence="2">
    <location>
        <begin position="606"/>
        <end position="673"/>
    </location>
</feature>
<dbReference type="InterPro" id="IPR051200">
    <property type="entry name" value="Host-pathogen_enzymatic-act"/>
</dbReference>
<feature type="domain" description="PASTA" evidence="2">
    <location>
        <begin position="174"/>
        <end position="250"/>
    </location>
</feature>
<dbReference type="PANTHER" id="PTHR47197:SF3">
    <property type="entry name" value="DIHYDRO-HEME D1 DEHYDROGENASE"/>
    <property type="match status" value="1"/>
</dbReference>
<evidence type="ECO:0000313" key="3">
    <source>
        <dbReference type="EMBL" id="CDI01236.1"/>
    </source>
</evidence>
<dbReference type="InterPro" id="IPR005543">
    <property type="entry name" value="PASTA_dom"/>
</dbReference>
<feature type="domain" description="PASTA" evidence="2">
    <location>
        <begin position="396"/>
        <end position="463"/>
    </location>
</feature>
<dbReference type="InterPro" id="IPR011964">
    <property type="entry name" value="YVTN_b-propeller_repeat"/>
</dbReference>
<dbReference type="SMART" id="SM00740">
    <property type="entry name" value="PASTA"/>
    <property type="match status" value="10"/>
</dbReference>
<accession>W6M1F8</accession>
<sequence length="1210" mass="121471">MRSKINFLSMPFLLFLLGLLAPISQSFGACSDPVPTPGPGETTVPNVLGSVQSGAVTTILGAGLTIGTITQVVTPSNVAANGIVISQSPVQGICVTAGSPVNLSIAINPVTVPNVVGQPQSAATAAITAAGLTLGAVTTQNNTTVPAGTVLSQNPAAGATANPGAAVALVVATGSTLVNVPNVIGLSQAGAALTIQGTCTSATTPATCLTVGTVTQQASTTVPAGQVISQSPAPNSPVEASTSVNLWVSSGPPVTVPNVVGQPQGTAADTLVRATLTVGTVTQEFSATVPAGQVISQNPPANAAVAPGTPVNLVISTGPKPTTVPNVTGQSLTGAKTTLTGVGLVVGSVTLAASSTVPAGTVIGQNPAGGSQVAPGSTINLTISAGPAAPETPKVTPGDIEVPNVIGLSKAIAAATLHKLGLSFGATIQKFDAKVPAGTIIDQSPAAGVKVGVGTAVTVTVSLGPAGVVKVPDVTGLPAEAARSILQSAGLTVGNTLTQPDPSVPLNNVIKTIPAAGTQVNAGASVDLVASSGATQAQQCTVPDIVNQTVEDARQIVFATCLSTIGSTTVRTDPTIPAGKVAAQVPAAGTLVGYNTTINLIVSSGSQPPVVTPRVIGLTLADATIVLNSAGLTVGFVSRQTSNTVPEGRIISQNPLMTAPVPVGWLVNLIVSLGPIPDDPAARPQTQVPDVTKLTLAAATAKLIEANLKVGLVSNQRSTTIPAGQVTRQSVAPNTTVPINSRVNLAISFGPYAYGLFSGPAYITNHIGNTVSILDPDTNQIADNLPTGSSRSGPSGVAIHPDGTKLYITNRSQFGGSAGTVSVIDLIERKVAALIPVGVAPLGVAINPTGERVFVANEGSFSLSVIDTGTNQPFIDLSVPNLTANSYPRGVAVHPNPLRPLVYVTNRTVNSFSDDQTNPYVDQCDALVGRSPVNVNPDQCVGSLSIFDADLKIQVGSVAVGWAPEGVAVHPDGALVYVANSGDRTVSVVDTVFNRVIGIINLDEFGGAPQPLVPRGIAVSPDGNRLYVSDGAGNRLFVIDTTANHVVVGIIPVGKKPYGVAVSADSKRIYVANTDDNTVSVVDGQSQTIIATIPTGLGPWGFGQFVGPLSTVATPVLDPAGGTFPGNVMVKISTTTSGASIRYTTDGSTPTPTSGIPLVSGQSVPLSAQIANVKVTLKAIAFKDNWADSDVAQGTYRLNTWLSEGENSLP</sequence>
<keyword evidence="4" id="KW-1185">Reference proteome</keyword>
<proteinExistence type="predicted"/>
<feature type="domain" description="PASTA" evidence="2">
    <location>
        <begin position="318"/>
        <end position="385"/>
    </location>
</feature>
<dbReference type="Pfam" id="PF03793">
    <property type="entry name" value="PASTA"/>
    <property type="match status" value="9"/>
</dbReference>
<dbReference type="NCBIfam" id="TIGR02276">
    <property type="entry name" value="beta_rpt_yvtn"/>
    <property type="match status" value="4"/>
</dbReference>
<keyword evidence="1" id="KW-0732">Signal</keyword>
<protein>
    <recommendedName>
        <fullName evidence="2">PASTA domain-containing protein</fullName>
    </recommendedName>
</protein>
<dbReference type="CDD" id="cd06577">
    <property type="entry name" value="PASTA_pknB"/>
    <property type="match status" value="10"/>
</dbReference>
<dbReference type="InterPro" id="IPR015943">
    <property type="entry name" value="WD40/YVTN_repeat-like_dom_sf"/>
</dbReference>
<dbReference type="PROSITE" id="PS51257">
    <property type="entry name" value="PROKAR_LIPOPROTEIN"/>
    <property type="match status" value="1"/>
</dbReference>
<feature type="domain" description="PASTA" evidence="2">
    <location>
        <begin position="106"/>
        <end position="173"/>
    </location>
</feature>
<feature type="signal peptide" evidence="1">
    <location>
        <begin position="1"/>
        <end position="28"/>
    </location>
</feature>
<dbReference type="Proteomes" id="UP000035760">
    <property type="component" value="Unassembled WGS sequence"/>
</dbReference>
<feature type="domain" description="PASTA" evidence="2">
    <location>
        <begin position="464"/>
        <end position="532"/>
    </location>
</feature>
<gene>
    <name evidence="3" type="ORF">BN873_150024</name>
</gene>
<evidence type="ECO:0000256" key="1">
    <source>
        <dbReference type="SAM" id="SignalP"/>
    </source>
</evidence>
<evidence type="ECO:0000259" key="2">
    <source>
        <dbReference type="PROSITE" id="PS51178"/>
    </source>
</evidence>
<dbReference type="PANTHER" id="PTHR47197">
    <property type="entry name" value="PROTEIN NIRF"/>
    <property type="match status" value="1"/>
</dbReference>
<dbReference type="Pfam" id="PF10282">
    <property type="entry name" value="Lactonase"/>
    <property type="match status" value="1"/>
</dbReference>
<dbReference type="SUPFAM" id="SSF50969">
    <property type="entry name" value="YVTN repeat-like/Quinoprotein amine dehydrogenase"/>
    <property type="match status" value="1"/>
</dbReference>
<feature type="domain" description="PASTA" evidence="2">
    <location>
        <begin position="682"/>
        <end position="749"/>
    </location>
</feature>
<comment type="caution">
    <text evidence="3">The sequence shown here is derived from an EMBL/GenBank/DDBJ whole genome shotgun (WGS) entry which is preliminary data.</text>
</comment>
<feature type="domain" description="PASTA" evidence="2">
    <location>
        <begin position="536"/>
        <end position="604"/>
    </location>
</feature>
<dbReference type="STRING" id="1400863.BN873_150024"/>
<dbReference type="PROSITE" id="PS51178">
    <property type="entry name" value="PASTA"/>
    <property type="match status" value="9"/>
</dbReference>
<organism evidence="3 4">
    <name type="scientific">Candidatus Competibacter denitrificans Run_A_D11</name>
    <dbReference type="NCBI Taxonomy" id="1400863"/>
    <lineage>
        <taxon>Bacteria</taxon>
        <taxon>Pseudomonadati</taxon>
        <taxon>Pseudomonadota</taxon>
        <taxon>Gammaproteobacteria</taxon>
        <taxon>Candidatus Competibacteraceae</taxon>
        <taxon>Candidatus Competibacter</taxon>
    </lineage>
</organism>
<dbReference type="InterPro" id="IPR059177">
    <property type="entry name" value="GH29D-like_dom"/>
</dbReference>